<dbReference type="EMBL" id="JBHSQQ010000010">
    <property type="protein sequence ID" value="MFC5940575.1"/>
    <property type="molecule type" value="Genomic_DNA"/>
</dbReference>
<dbReference type="InterPro" id="IPR036291">
    <property type="entry name" value="NAD(P)-bd_dom_sf"/>
</dbReference>
<dbReference type="Proteomes" id="UP001596207">
    <property type="component" value="Unassembled WGS sequence"/>
</dbReference>
<protein>
    <submittedName>
        <fullName evidence="1">SDR family NAD(P)-dependent oxidoreductase</fullName>
    </submittedName>
</protein>
<sequence length="82" mass="8736">MPLLVGPGAGRPSVGFGHYSASKSALEAVTEVLRTEVAPLRIRVMAVEPGAFRTRAYTGFAREAVEETIPAYLPPSRRSAPP</sequence>
<evidence type="ECO:0000313" key="1">
    <source>
        <dbReference type="EMBL" id="MFC5940575.1"/>
    </source>
</evidence>
<dbReference type="SUPFAM" id="SSF51735">
    <property type="entry name" value="NAD(P)-binding Rossmann-fold domains"/>
    <property type="match status" value="1"/>
</dbReference>
<reference evidence="2" key="1">
    <citation type="journal article" date="2019" name="Int. J. Syst. Evol. Microbiol.">
        <title>The Global Catalogue of Microorganisms (GCM) 10K type strain sequencing project: providing services to taxonomists for standard genome sequencing and annotation.</title>
        <authorList>
            <consortium name="The Broad Institute Genomics Platform"/>
            <consortium name="The Broad Institute Genome Sequencing Center for Infectious Disease"/>
            <person name="Wu L."/>
            <person name="Ma J."/>
        </authorList>
    </citation>
    <scope>NUCLEOTIDE SEQUENCE [LARGE SCALE GENOMIC DNA]</scope>
    <source>
        <strain evidence="2">CGMCC 4.7173</strain>
    </source>
</reference>
<proteinExistence type="predicted"/>
<accession>A0ABW1HIY1</accession>
<dbReference type="InterPro" id="IPR002347">
    <property type="entry name" value="SDR_fam"/>
</dbReference>
<gene>
    <name evidence="1" type="ORF">ACFPZ4_03670</name>
</gene>
<name>A0ABW1HIY1_9ACTN</name>
<comment type="caution">
    <text evidence="1">The sequence shown here is derived from an EMBL/GenBank/DDBJ whole genome shotgun (WGS) entry which is preliminary data.</text>
</comment>
<dbReference type="Gene3D" id="3.40.50.720">
    <property type="entry name" value="NAD(P)-binding Rossmann-like Domain"/>
    <property type="match status" value="1"/>
</dbReference>
<keyword evidence="2" id="KW-1185">Reference proteome</keyword>
<organism evidence="1 2">
    <name type="scientific">Micromonospora harpali</name>
    <dbReference type="NCBI Taxonomy" id="1490225"/>
    <lineage>
        <taxon>Bacteria</taxon>
        <taxon>Bacillati</taxon>
        <taxon>Actinomycetota</taxon>
        <taxon>Actinomycetes</taxon>
        <taxon>Micromonosporales</taxon>
        <taxon>Micromonosporaceae</taxon>
        <taxon>Micromonospora</taxon>
    </lineage>
</organism>
<dbReference type="RefSeq" id="WP_353901531.1">
    <property type="nucleotide sequence ID" value="NZ_CP158970.1"/>
</dbReference>
<evidence type="ECO:0000313" key="2">
    <source>
        <dbReference type="Proteomes" id="UP001596207"/>
    </source>
</evidence>
<dbReference type="Pfam" id="PF00106">
    <property type="entry name" value="adh_short"/>
    <property type="match status" value="1"/>
</dbReference>